<reference evidence="2 3" key="1">
    <citation type="submission" date="2024-01" db="EMBL/GenBank/DDBJ databases">
        <title>Genome insights into Plantactinospora sonchi sp. nov.</title>
        <authorList>
            <person name="Wang L."/>
        </authorList>
    </citation>
    <scope>NUCLEOTIDE SEQUENCE [LARGE SCALE GENOMIC DNA]</scope>
    <source>
        <strain evidence="2 3">NEAU-QY2</strain>
    </source>
</reference>
<name>A0ABU7RVB1_9ACTN</name>
<evidence type="ECO:0000313" key="3">
    <source>
        <dbReference type="Proteomes" id="UP001332243"/>
    </source>
</evidence>
<evidence type="ECO:0000259" key="1">
    <source>
        <dbReference type="Pfam" id="PF01636"/>
    </source>
</evidence>
<protein>
    <submittedName>
        <fullName evidence="2">Aminoglycoside phosphotransferase family protein</fullName>
        <ecNumber evidence="2">2.7.1.-</ecNumber>
    </submittedName>
</protein>
<dbReference type="GO" id="GO:0016740">
    <property type="term" value="F:transferase activity"/>
    <property type="evidence" value="ECO:0007669"/>
    <property type="project" value="UniProtKB-KW"/>
</dbReference>
<keyword evidence="3" id="KW-1185">Reference proteome</keyword>
<dbReference type="Gene3D" id="3.90.1200.10">
    <property type="match status" value="1"/>
</dbReference>
<accession>A0ABU7RVB1</accession>
<comment type="caution">
    <text evidence="2">The sequence shown here is derived from an EMBL/GenBank/DDBJ whole genome shotgun (WGS) entry which is preliminary data.</text>
</comment>
<proteinExistence type="predicted"/>
<organism evidence="2 3">
    <name type="scientific">Plantactinospora sonchi</name>
    <dbReference type="NCBI Taxonomy" id="1544735"/>
    <lineage>
        <taxon>Bacteria</taxon>
        <taxon>Bacillati</taxon>
        <taxon>Actinomycetota</taxon>
        <taxon>Actinomycetes</taxon>
        <taxon>Micromonosporales</taxon>
        <taxon>Micromonosporaceae</taxon>
        <taxon>Plantactinospora</taxon>
    </lineage>
</organism>
<feature type="domain" description="Aminoglycoside phosphotransferase" evidence="1">
    <location>
        <begin position="33"/>
        <end position="239"/>
    </location>
</feature>
<gene>
    <name evidence="2" type="ORF">V1633_16815</name>
</gene>
<dbReference type="InterPro" id="IPR002575">
    <property type="entry name" value="Aminoglycoside_PTrfase"/>
</dbReference>
<dbReference type="EMBL" id="JAZGQK010000013">
    <property type="protein sequence ID" value="MEE6260154.1"/>
    <property type="molecule type" value="Genomic_DNA"/>
</dbReference>
<dbReference type="InterPro" id="IPR011009">
    <property type="entry name" value="Kinase-like_dom_sf"/>
</dbReference>
<evidence type="ECO:0000313" key="2">
    <source>
        <dbReference type="EMBL" id="MEE6260154.1"/>
    </source>
</evidence>
<dbReference type="EC" id="2.7.1.-" evidence="2"/>
<dbReference type="Proteomes" id="UP001332243">
    <property type="component" value="Unassembled WGS sequence"/>
</dbReference>
<dbReference type="Pfam" id="PF01636">
    <property type="entry name" value="APH"/>
    <property type="match status" value="1"/>
</dbReference>
<dbReference type="RefSeq" id="WP_331215280.1">
    <property type="nucleotide sequence ID" value="NZ_JAZGQK010000013.1"/>
</dbReference>
<keyword evidence="2" id="KW-0808">Transferase</keyword>
<dbReference type="SUPFAM" id="SSF56112">
    <property type="entry name" value="Protein kinase-like (PK-like)"/>
    <property type="match status" value="1"/>
</dbReference>
<sequence length="264" mass="30100">MSTDLLGLCRRLLDTDAVPVTWHRGHGGTQVLRASTAEHGEVIVKQHRTHERHTQEVHAYWTWISALGDQAPRLLAATDDPPAIVITAVPGIPLDQRKLDSDAERDAHRQAGLLLRTLHAAGRPRLEPDWTAWLAERAEYWIHQAGDRITPSYRAEVRAHMRALQDLAPLPAVPCHLDFMPHNMIYGDDGTVRLIDFEHSRYDLSARDLVRLATRIWPLRPDLRASFLDEYGQLTARDREIVEHATYLDALTKLRRIRPFTSPV</sequence>